<keyword evidence="2" id="KW-1133">Transmembrane helix</keyword>
<dbReference type="InterPro" id="IPR003362">
    <property type="entry name" value="Bact_transf"/>
</dbReference>
<organism evidence="4 5">
    <name type="scientific">Dorea formicigenerans</name>
    <dbReference type="NCBI Taxonomy" id="39486"/>
    <lineage>
        <taxon>Bacteria</taxon>
        <taxon>Bacillati</taxon>
        <taxon>Bacillota</taxon>
        <taxon>Clostridia</taxon>
        <taxon>Lachnospirales</taxon>
        <taxon>Lachnospiraceae</taxon>
        <taxon>Dorea</taxon>
    </lineage>
</organism>
<dbReference type="PANTHER" id="PTHR30576:SF0">
    <property type="entry name" value="UNDECAPRENYL-PHOSPHATE N-ACETYLGALACTOSAMINYL 1-PHOSPHATE TRANSFERASE-RELATED"/>
    <property type="match status" value="1"/>
</dbReference>
<gene>
    <name evidence="4" type="ORF">DWX78_07880</name>
</gene>
<feature type="transmembrane region" description="Helical" evidence="2">
    <location>
        <begin position="40"/>
        <end position="57"/>
    </location>
</feature>
<sequence length="448" mass="51454">MKKIPFAVVKMVNIVLLMIPFLICWTLYYEPRTTTVGSKQVSVLVMIIFFFICYYFGQRLDCFRVSILQIRDVIFGEVLAVMITDIIMYILIWMLSIHLPNLIPGLITWGGQCAIGAIWAYVMHQSYFSTHPPLRTIVIYDERMGMENLIHTYGLEKRFNIKTVYPVESIMDKLEVMEEFDAAFLCGIHSRERNIILKHCINHKIKLFMIPRIADVMMRGSEQIHMLHLPILKTQRYKPSIEYQIIKRTMDIVVSGIATIVLSPLFLITAIAVKSDGGPAFYKQKRLTKDGKEFEILKFRSMRVDAEKYSGAVLSAGENDPRITKVGRIIRACRLDELPQLLNILKGDMSLVGPRPERPELQKEIEKEVPEFGLRLQTKAGLTGYAQVYGKYNTTFYDKLLMDLMYISKPSILEDLTIMLATVKILTSKESTEGVGEGKDKLELRESK</sequence>
<keyword evidence="2" id="KW-0472">Membrane</keyword>
<evidence type="ECO:0000259" key="3">
    <source>
        <dbReference type="Pfam" id="PF02397"/>
    </source>
</evidence>
<accession>A0A412KPX0</accession>
<evidence type="ECO:0000256" key="2">
    <source>
        <dbReference type="SAM" id="Phobius"/>
    </source>
</evidence>
<proteinExistence type="inferred from homology"/>
<protein>
    <submittedName>
        <fullName evidence="4">Sugar transferase</fullName>
    </submittedName>
</protein>
<dbReference type="GO" id="GO:0016780">
    <property type="term" value="F:phosphotransferase activity, for other substituted phosphate groups"/>
    <property type="evidence" value="ECO:0007669"/>
    <property type="project" value="TreeGrafter"/>
</dbReference>
<comment type="similarity">
    <text evidence="1">Belongs to the bacterial sugar transferase family.</text>
</comment>
<feature type="transmembrane region" description="Helical" evidence="2">
    <location>
        <begin position="78"/>
        <end position="96"/>
    </location>
</feature>
<feature type="transmembrane region" description="Helical" evidence="2">
    <location>
        <begin position="102"/>
        <end position="122"/>
    </location>
</feature>
<dbReference type="AlphaFoldDB" id="A0A412KPX0"/>
<dbReference type="Pfam" id="PF02397">
    <property type="entry name" value="Bac_transf"/>
    <property type="match status" value="1"/>
</dbReference>
<evidence type="ECO:0000313" key="4">
    <source>
        <dbReference type="EMBL" id="RGS70345.1"/>
    </source>
</evidence>
<dbReference type="RefSeq" id="WP_117981038.1">
    <property type="nucleotide sequence ID" value="NZ_QRWS01000023.1"/>
</dbReference>
<feature type="transmembrane region" description="Helical" evidence="2">
    <location>
        <begin position="7"/>
        <end position="28"/>
    </location>
</feature>
<dbReference type="Proteomes" id="UP000285981">
    <property type="component" value="Unassembled WGS sequence"/>
</dbReference>
<reference evidence="4 5" key="1">
    <citation type="submission" date="2018-08" db="EMBL/GenBank/DDBJ databases">
        <title>A genome reference for cultivated species of the human gut microbiota.</title>
        <authorList>
            <person name="Zou Y."/>
            <person name="Xue W."/>
            <person name="Luo G."/>
        </authorList>
    </citation>
    <scope>NUCLEOTIDE SEQUENCE [LARGE SCALE GENOMIC DNA]</scope>
    <source>
        <strain evidence="4 5">AF21-25</strain>
    </source>
</reference>
<dbReference type="EMBL" id="QRVU01000033">
    <property type="protein sequence ID" value="RGS70345.1"/>
    <property type="molecule type" value="Genomic_DNA"/>
</dbReference>
<dbReference type="PANTHER" id="PTHR30576">
    <property type="entry name" value="COLANIC BIOSYNTHESIS UDP-GLUCOSE LIPID CARRIER TRANSFERASE"/>
    <property type="match status" value="1"/>
</dbReference>
<keyword evidence="2" id="KW-0812">Transmembrane</keyword>
<feature type="domain" description="Bacterial sugar transferase" evidence="3">
    <location>
        <begin position="247"/>
        <end position="426"/>
    </location>
</feature>
<evidence type="ECO:0000313" key="5">
    <source>
        <dbReference type="Proteomes" id="UP000285981"/>
    </source>
</evidence>
<name>A0A412KPX0_9FIRM</name>
<feature type="transmembrane region" description="Helical" evidence="2">
    <location>
        <begin position="252"/>
        <end position="273"/>
    </location>
</feature>
<evidence type="ECO:0000256" key="1">
    <source>
        <dbReference type="ARBA" id="ARBA00006464"/>
    </source>
</evidence>
<comment type="caution">
    <text evidence="4">The sequence shown here is derived from an EMBL/GenBank/DDBJ whole genome shotgun (WGS) entry which is preliminary data.</text>
</comment>
<keyword evidence="4" id="KW-0808">Transferase</keyword>